<comment type="caution">
    <text evidence="2">The sequence shown here is derived from an EMBL/GenBank/DDBJ whole genome shotgun (WGS) entry which is preliminary data.</text>
</comment>
<accession>A0AAE0C804</accession>
<reference evidence="2 3" key="1">
    <citation type="journal article" date="2015" name="Genome Biol. Evol.">
        <title>Comparative Genomics of a Bacterivorous Green Alga Reveals Evolutionary Causalities and Consequences of Phago-Mixotrophic Mode of Nutrition.</title>
        <authorList>
            <person name="Burns J.A."/>
            <person name="Paasch A."/>
            <person name="Narechania A."/>
            <person name="Kim E."/>
        </authorList>
    </citation>
    <scope>NUCLEOTIDE SEQUENCE [LARGE SCALE GENOMIC DNA]</scope>
    <source>
        <strain evidence="2 3">PLY_AMNH</strain>
    </source>
</reference>
<gene>
    <name evidence="2" type="ORF">CYMTET_40474</name>
</gene>
<feature type="compositionally biased region" description="Basic and acidic residues" evidence="1">
    <location>
        <begin position="159"/>
        <end position="170"/>
    </location>
</feature>
<protein>
    <submittedName>
        <fullName evidence="2">Uncharacterized protein</fullName>
    </submittedName>
</protein>
<feature type="region of interest" description="Disordered" evidence="1">
    <location>
        <begin position="151"/>
        <end position="170"/>
    </location>
</feature>
<evidence type="ECO:0000256" key="1">
    <source>
        <dbReference type="SAM" id="MobiDB-lite"/>
    </source>
</evidence>
<keyword evidence="3" id="KW-1185">Reference proteome</keyword>
<dbReference type="Proteomes" id="UP001190700">
    <property type="component" value="Unassembled WGS sequence"/>
</dbReference>
<proteinExistence type="predicted"/>
<evidence type="ECO:0000313" key="3">
    <source>
        <dbReference type="Proteomes" id="UP001190700"/>
    </source>
</evidence>
<evidence type="ECO:0000313" key="2">
    <source>
        <dbReference type="EMBL" id="KAK3250138.1"/>
    </source>
</evidence>
<dbReference type="AlphaFoldDB" id="A0AAE0C804"/>
<organism evidence="2 3">
    <name type="scientific">Cymbomonas tetramitiformis</name>
    <dbReference type="NCBI Taxonomy" id="36881"/>
    <lineage>
        <taxon>Eukaryota</taxon>
        <taxon>Viridiplantae</taxon>
        <taxon>Chlorophyta</taxon>
        <taxon>Pyramimonadophyceae</taxon>
        <taxon>Pyramimonadales</taxon>
        <taxon>Pyramimonadaceae</taxon>
        <taxon>Cymbomonas</taxon>
    </lineage>
</organism>
<sequence length="170" mass="18860">MKLATKRACAELGIGVFVESEEGDILKDTVVDFIHASANDSASNIVKGWKVFDGHECVCHLLALCVATFMGCDVVKSVFTKLRGMTTHFNHSVIGRKLLHDCQEKYSLPSTSPPQDNARCGTWKGSFHQAQWYVVNQEAVQLYDVEQPRKAASAVDNPDGSRYRDHKLSC</sequence>
<name>A0AAE0C804_9CHLO</name>
<dbReference type="EMBL" id="LGRX02026895">
    <property type="protein sequence ID" value="KAK3250138.1"/>
    <property type="molecule type" value="Genomic_DNA"/>
</dbReference>